<dbReference type="RefSeq" id="XP_016250131.1">
    <property type="nucleotide sequence ID" value="XM_016392612.1"/>
</dbReference>
<dbReference type="PROSITE" id="PS50217">
    <property type="entry name" value="BZIP"/>
    <property type="match status" value="1"/>
</dbReference>
<dbReference type="InterPro" id="IPR004827">
    <property type="entry name" value="bZIP"/>
</dbReference>
<dbReference type="InterPro" id="IPR046347">
    <property type="entry name" value="bZIP_sf"/>
</dbReference>
<dbReference type="GeneID" id="27344894"/>
<organism evidence="3 4">
    <name type="scientific">Cladophialophora immunda</name>
    <dbReference type="NCBI Taxonomy" id="569365"/>
    <lineage>
        <taxon>Eukaryota</taxon>
        <taxon>Fungi</taxon>
        <taxon>Dikarya</taxon>
        <taxon>Ascomycota</taxon>
        <taxon>Pezizomycotina</taxon>
        <taxon>Eurotiomycetes</taxon>
        <taxon>Chaetothyriomycetidae</taxon>
        <taxon>Chaetothyriales</taxon>
        <taxon>Herpotrichiellaceae</taxon>
        <taxon>Cladophialophora</taxon>
    </lineage>
</organism>
<feature type="region of interest" description="Disordered" evidence="1">
    <location>
        <begin position="108"/>
        <end position="144"/>
    </location>
</feature>
<proteinExistence type="predicted"/>
<evidence type="ECO:0000259" key="2">
    <source>
        <dbReference type="PROSITE" id="PS50217"/>
    </source>
</evidence>
<feature type="region of interest" description="Disordered" evidence="1">
    <location>
        <begin position="50"/>
        <end position="75"/>
    </location>
</feature>
<reference evidence="3 4" key="1">
    <citation type="submission" date="2015-01" db="EMBL/GenBank/DDBJ databases">
        <title>The Genome Sequence of Cladophialophora immunda CBS83496.</title>
        <authorList>
            <consortium name="The Broad Institute Genomics Platform"/>
            <person name="Cuomo C."/>
            <person name="de Hoog S."/>
            <person name="Gorbushina A."/>
            <person name="Stielow B."/>
            <person name="Teixiera M."/>
            <person name="Abouelleil A."/>
            <person name="Chapman S.B."/>
            <person name="Priest M."/>
            <person name="Young S.K."/>
            <person name="Wortman J."/>
            <person name="Nusbaum C."/>
            <person name="Birren B."/>
        </authorList>
    </citation>
    <scope>NUCLEOTIDE SEQUENCE [LARGE SCALE GENOMIC DNA]</scope>
    <source>
        <strain evidence="3 4">CBS 83496</strain>
    </source>
</reference>
<dbReference type="Gene3D" id="1.20.5.170">
    <property type="match status" value="1"/>
</dbReference>
<dbReference type="HOGENOM" id="CLU_093218_0_0_1"/>
<keyword evidence="4" id="KW-1185">Reference proteome</keyword>
<dbReference type="SUPFAM" id="SSF57959">
    <property type="entry name" value="Leucine zipper domain"/>
    <property type="match status" value="1"/>
</dbReference>
<feature type="compositionally biased region" description="Polar residues" evidence="1">
    <location>
        <begin position="63"/>
        <end position="75"/>
    </location>
</feature>
<evidence type="ECO:0000313" key="4">
    <source>
        <dbReference type="Proteomes" id="UP000054466"/>
    </source>
</evidence>
<feature type="domain" description="BZIP" evidence="2">
    <location>
        <begin position="121"/>
        <end position="159"/>
    </location>
</feature>
<dbReference type="OrthoDB" id="4159201at2759"/>
<dbReference type="Proteomes" id="UP000054466">
    <property type="component" value="Unassembled WGS sequence"/>
</dbReference>
<dbReference type="AlphaFoldDB" id="A0A0D2CID8"/>
<dbReference type="Pfam" id="PF00170">
    <property type="entry name" value="bZIP_1"/>
    <property type="match status" value="1"/>
</dbReference>
<feature type="compositionally biased region" description="Polar residues" evidence="1">
    <location>
        <begin position="186"/>
        <end position="198"/>
    </location>
</feature>
<evidence type="ECO:0000256" key="1">
    <source>
        <dbReference type="SAM" id="MobiDB-lite"/>
    </source>
</evidence>
<evidence type="ECO:0000313" key="3">
    <source>
        <dbReference type="EMBL" id="KIW29915.1"/>
    </source>
</evidence>
<feature type="region of interest" description="Disordered" evidence="1">
    <location>
        <begin position="186"/>
        <end position="208"/>
    </location>
</feature>
<dbReference type="EMBL" id="KN847042">
    <property type="protein sequence ID" value="KIW29915.1"/>
    <property type="molecule type" value="Genomic_DNA"/>
</dbReference>
<gene>
    <name evidence="3" type="ORF">PV07_05700</name>
</gene>
<sequence>MQAMEQDFVLGYPTAFSPVAYDWSYPSSASSDQSPTDILDLLFESAQNSLGVQSSHHRKESDSQQSQASLFGNTFSQPSSVDLSGGYASSEHSDDFWTKEAVATDFGDFPSDSTVTDSKMMDRKHRRREQNRKAQSNFRQKRKEEVRRLEQEVEELRAQIAGYHKRGPTVALTICTRCRNFFPTSAGTAMPHSPNSGAFGSVESGCES</sequence>
<dbReference type="CDD" id="cd14688">
    <property type="entry name" value="bZIP_YAP"/>
    <property type="match status" value="1"/>
</dbReference>
<accession>A0A0D2CID8</accession>
<dbReference type="VEuPathDB" id="FungiDB:PV07_05700"/>
<dbReference type="GO" id="GO:0003700">
    <property type="term" value="F:DNA-binding transcription factor activity"/>
    <property type="evidence" value="ECO:0007669"/>
    <property type="project" value="InterPro"/>
</dbReference>
<name>A0A0D2CID8_9EURO</name>
<protein>
    <recommendedName>
        <fullName evidence="2">BZIP domain-containing protein</fullName>
    </recommendedName>
</protein>
<dbReference type="PROSITE" id="PS00036">
    <property type="entry name" value="BZIP_BASIC"/>
    <property type="match status" value="1"/>
</dbReference>